<evidence type="ECO:0000313" key="7">
    <source>
        <dbReference type="EMBL" id="ROS05511.1"/>
    </source>
</evidence>
<comment type="similarity">
    <text evidence="1">Belongs to the peptidase M20A family.</text>
</comment>
<evidence type="ECO:0000256" key="5">
    <source>
        <dbReference type="ARBA" id="ARBA00022833"/>
    </source>
</evidence>
<evidence type="ECO:0000259" key="6">
    <source>
        <dbReference type="Pfam" id="PF07687"/>
    </source>
</evidence>
<dbReference type="Gene3D" id="1.10.150.900">
    <property type="match status" value="1"/>
</dbReference>
<dbReference type="SUPFAM" id="SSF55031">
    <property type="entry name" value="Bacterial exopeptidase dimerisation domain"/>
    <property type="match status" value="1"/>
</dbReference>
<name>A0A3N2E080_9GAMM</name>
<evidence type="ECO:0000256" key="1">
    <source>
        <dbReference type="ARBA" id="ARBA00006247"/>
    </source>
</evidence>
<reference evidence="7 8" key="1">
    <citation type="submission" date="2018-11" db="EMBL/GenBank/DDBJ databases">
        <title>Genomic Encyclopedia of Type Strains, Phase IV (KMG-IV): sequencing the most valuable type-strain genomes for metagenomic binning, comparative biology and taxonomic classification.</title>
        <authorList>
            <person name="Goeker M."/>
        </authorList>
    </citation>
    <scope>NUCLEOTIDE SEQUENCE [LARGE SCALE GENOMIC DNA]</scope>
    <source>
        <strain evidence="7 8">DSM 100316</strain>
    </source>
</reference>
<evidence type="ECO:0000256" key="3">
    <source>
        <dbReference type="ARBA" id="ARBA00022723"/>
    </source>
</evidence>
<sequence length="451" mass="50121">MTTELTLAEQLSAVLALDTTTRQSNEQSHQTFNALFEFLEQCYPRVFGLSDIITVNEYSKVLTLKGKDSSEDPDLFVFHSDVVPVEQSSIAQWTYPPFSGEIARGYVWGRGALDNKGPLIAFFSALENLLRDNLELEKPLTIAIGHDEETGGHRGAAYISMYFKEKSLNFRCLYDEGMPILRELAEQAPQSIGLISTAEKGFLNARIRVIGTQGHAAMPPMQNCIERLCELVGKIKIHFNGEVAQSDIEKLKIYHDVKAMVAQNMTADASTSLVDSLFRHHPFFCAQAATTLTVTVLDGGVRQNVLPNSAEAVFHFRIVDGQSVDGILKELESFCSGEKEHVEVMSCSEPSRVSDTNCSAYTDMEEAMSEVFPEARVTSGTMIASSDAAHYLDVAENLYRFIPFNLSLGEVGLIHGVDERVSTEGLTSATEFYRRLLLKRNFSRKGRNICR</sequence>
<comment type="caution">
    <text evidence="7">The sequence shown here is derived from an EMBL/GenBank/DDBJ whole genome shotgun (WGS) entry which is preliminary data.</text>
</comment>
<accession>A0A3N2E080</accession>
<keyword evidence="5" id="KW-0862">Zinc</keyword>
<dbReference type="InterPro" id="IPR002933">
    <property type="entry name" value="Peptidase_M20"/>
</dbReference>
<evidence type="ECO:0000313" key="8">
    <source>
        <dbReference type="Proteomes" id="UP000275394"/>
    </source>
</evidence>
<dbReference type="Pfam" id="PF07687">
    <property type="entry name" value="M20_dimer"/>
    <property type="match status" value="1"/>
</dbReference>
<protein>
    <submittedName>
        <fullName evidence="7">Carboxypeptidase PM20D1</fullName>
    </submittedName>
</protein>
<dbReference type="GO" id="GO:0004180">
    <property type="term" value="F:carboxypeptidase activity"/>
    <property type="evidence" value="ECO:0007669"/>
    <property type="project" value="UniProtKB-KW"/>
</dbReference>
<evidence type="ECO:0000256" key="4">
    <source>
        <dbReference type="ARBA" id="ARBA00022801"/>
    </source>
</evidence>
<dbReference type="GO" id="GO:0046872">
    <property type="term" value="F:metal ion binding"/>
    <property type="evidence" value="ECO:0007669"/>
    <property type="project" value="UniProtKB-KW"/>
</dbReference>
<feature type="domain" description="Peptidase M20 dimerisation" evidence="6">
    <location>
        <begin position="197"/>
        <end position="340"/>
    </location>
</feature>
<dbReference type="PANTHER" id="PTHR45962">
    <property type="entry name" value="N-FATTY-ACYL-AMINO ACID SYNTHASE/HYDROLASE PM20D1"/>
    <property type="match status" value="1"/>
</dbReference>
<gene>
    <name evidence="7" type="ORF">EDC56_1042</name>
</gene>
<proteinExistence type="inferred from homology"/>
<dbReference type="PANTHER" id="PTHR45962:SF1">
    <property type="entry name" value="N-FATTY-ACYL-AMINO ACID SYNTHASE_HYDROLASE PM20D1"/>
    <property type="match status" value="1"/>
</dbReference>
<keyword evidence="3" id="KW-0479">Metal-binding</keyword>
<dbReference type="InterPro" id="IPR036264">
    <property type="entry name" value="Bact_exopeptidase_dim_dom"/>
</dbReference>
<dbReference type="Gene3D" id="3.30.70.360">
    <property type="match status" value="1"/>
</dbReference>
<organism evidence="7 8">
    <name type="scientific">Sinobacterium caligoides</name>
    <dbReference type="NCBI Taxonomy" id="933926"/>
    <lineage>
        <taxon>Bacteria</taxon>
        <taxon>Pseudomonadati</taxon>
        <taxon>Pseudomonadota</taxon>
        <taxon>Gammaproteobacteria</taxon>
        <taxon>Cellvibrionales</taxon>
        <taxon>Spongiibacteraceae</taxon>
        <taxon>Sinobacterium</taxon>
    </lineage>
</organism>
<evidence type="ECO:0000256" key="2">
    <source>
        <dbReference type="ARBA" id="ARBA00022670"/>
    </source>
</evidence>
<dbReference type="Gene3D" id="3.40.630.10">
    <property type="entry name" value="Zn peptidases"/>
    <property type="match status" value="1"/>
</dbReference>
<dbReference type="OrthoDB" id="3665926at2"/>
<keyword evidence="8" id="KW-1185">Reference proteome</keyword>
<dbReference type="InterPro" id="IPR011650">
    <property type="entry name" value="Peptidase_M20_dimer"/>
</dbReference>
<dbReference type="AlphaFoldDB" id="A0A3N2E080"/>
<dbReference type="RefSeq" id="WP_123711411.1">
    <property type="nucleotide sequence ID" value="NZ_RKHR01000003.1"/>
</dbReference>
<dbReference type="GO" id="GO:0006508">
    <property type="term" value="P:proteolysis"/>
    <property type="evidence" value="ECO:0007669"/>
    <property type="project" value="UniProtKB-KW"/>
</dbReference>
<dbReference type="SUPFAM" id="SSF53187">
    <property type="entry name" value="Zn-dependent exopeptidases"/>
    <property type="match status" value="1"/>
</dbReference>
<dbReference type="InterPro" id="IPR047177">
    <property type="entry name" value="Pept_M20A"/>
</dbReference>
<keyword evidence="4" id="KW-0378">Hydrolase</keyword>
<keyword evidence="2" id="KW-0645">Protease</keyword>
<keyword evidence="7" id="KW-0121">Carboxypeptidase</keyword>
<dbReference type="Proteomes" id="UP000275394">
    <property type="component" value="Unassembled WGS sequence"/>
</dbReference>
<dbReference type="Pfam" id="PF01546">
    <property type="entry name" value="Peptidase_M20"/>
    <property type="match status" value="1"/>
</dbReference>
<dbReference type="EMBL" id="RKHR01000003">
    <property type="protein sequence ID" value="ROS05511.1"/>
    <property type="molecule type" value="Genomic_DNA"/>
</dbReference>